<evidence type="ECO:0000313" key="5">
    <source>
        <dbReference type="Proteomes" id="UP000027135"/>
    </source>
</evidence>
<accession>A0A067R457</accession>
<dbReference type="InterPro" id="IPR013919">
    <property type="entry name" value="Pex16"/>
</dbReference>
<name>A0A067R457_ZOONE</name>
<dbReference type="EMBL" id="KK852907">
    <property type="protein sequence ID" value="KDR13990.1"/>
    <property type="molecule type" value="Genomic_DNA"/>
</dbReference>
<dbReference type="Proteomes" id="UP000027135">
    <property type="component" value="Unassembled WGS sequence"/>
</dbReference>
<dbReference type="GO" id="GO:0005778">
    <property type="term" value="C:peroxisomal membrane"/>
    <property type="evidence" value="ECO:0007669"/>
    <property type="project" value="UniProtKB-SubCell"/>
</dbReference>
<dbReference type="PANTHER" id="PTHR13299:SF0">
    <property type="entry name" value="PEROXISOMAL MEMBRANE PROTEIN PEX16"/>
    <property type="match status" value="1"/>
</dbReference>
<proteinExistence type="inferred from homology"/>
<dbReference type="PANTHER" id="PTHR13299">
    <property type="entry name" value="PEROXISOMAL MEMBRANE PROTEIN PEX16"/>
    <property type="match status" value="1"/>
</dbReference>
<dbReference type="STRING" id="136037.A0A067R457"/>
<dbReference type="OrthoDB" id="2021143at2759"/>
<reference evidence="4 5" key="1">
    <citation type="journal article" date="2014" name="Nat. Commun.">
        <title>Molecular traces of alternative social organization in a termite genome.</title>
        <authorList>
            <person name="Terrapon N."/>
            <person name="Li C."/>
            <person name="Robertson H.M."/>
            <person name="Ji L."/>
            <person name="Meng X."/>
            <person name="Booth W."/>
            <person name="Chen Z."/>
            <person name="Childers C.P."/>
            <person name="Glastad K.M."/>
            <person name="Gokhale K."/>
            <person name="Gowin J."/>
            <person name="Gronenberg W."/>
            <person name="Hermansen R.A."/>
            <person name="Hu H."/>
            <person name="Hunt B.G."/>
            <person name="Huylmans A.K."/>
            <person name="Khalil S.M."/>
            <person name="Mitchell R.D."/>
            <person name="Munoz-Torres M.C."/>
            <person name="Mustard J.A."/>
            <person name="Pan H."/>
            <person name="Reese J.T."/>
            <person name="Scharf M.E."/>
            <person name="Sun F."/>
            <person name="Vogel H."/>
            <person name="Xiao J."/>
            <person name="Yang W."/>
            <person name="Yang Z."/>
            <person name="Yang Z."/>
            <person name="Zhou J."/>
            <person name="Zhu J."/>
            <person name="Brent C.S."/>
            <person name="Elsik C.G."/>
            <person name="Goodisman M.A."/>
            <person name="Liberles D.A."/>
            <person name="Roe R.M."/>
            <person name="Vargo E.L."/>
            <person name="Vilcinskas A."/>
            <person name="Wang J."/>
            <person name="Bornberg-Bauer E."/>
            <person name="Korb J."/>
            <person name="Zhang G."/>
            <person name="Liebig J."/>
        </authorList>
    </citation>
    <scope>NUCLEOTIDE SEQUENCE [LARGE SCALE GENOMIC DNA]</scope>
    <source>
        <tissue evidence="4">Whole organism</tissue>
    </source>
</reference>
<organism evidence="4 5">
    <name type="scientific">Zootermopsis nevadensis</name>
    <name type="common">Dampwood termite</name>
    <dbReference type="NCBI Taxonomy" id="136037"/>
    <lineage>
        <taxon>Eukaryota</taxon>
        <taxon>Metazoa</taxon>
        <taxon>Ecdysozoa</taxon>
        <taxon>Arthropoda</taxon>
        <taxon>Hexapoda</taxon>
        <taxon>Insecta</taxon>
        <taxon>Pterygota</taxon>
        <taxon>Neoptera</taxon>
        <taxon>Polyneoptera</taxon>
        <taxon>Dictyoptera</taxon>
        <taxon>Blattodea</taxon>
        <taxon>Blattoidea</taxon>
        <taxon>Termitoidae</taxon>
        <taxon>Termopsidae</taxon>
        <taxon>Zootermopsis</taxon>
    </lineage>
</organism>
<evidence type="ECO:0000313" key="4">
    <source>
        <dbReference type="EMBL" id="KDR13990.1"/>
    </source>
</evidence>
<dbReference type="eggNOG" id="KOG4546">
    <property type="taxonomic scope" value="Eukaryota"/>
</dbReference>
<dbReference type="InParanoid" id="A0A067R457"/>
<comment type="similarity">
    <text evidence="1 3">Belongs to the peroxin-16 family.</text>
</comment>
<evidence type="ECO:0000256" key="2">
    <source>
        <dbReference type="ARBA" id="ARBA00018577"/>
    </source>
</evidence>
<gene>
    <name evidence="4" type="ORF">L798_12163</name>
</gene>
<comment type="subcellular location">
    <subcellularLocation>
        <location evidence="3">Peroxisome membrane</location>
    </subcellularLocation>
</comment>
<protein>
    <recommendedName>
        <fullName evidence="2 3">Peroxisomal membrane protein PEX16</fullName>
    </recommendedName>
</protein>
<evidence type="ECO:0000256" key="3">
    <source>
        <dbReference type="RuleBase" id="RU365003"/>
    </source>
</evidence>
<dbReference type="GO" id="GO:0007031">
    <property type="term" value="P:peroxisome organization"/>
    <property type="evidence" value="ECO:0007669"/>
    <property type="project" value="UniProtKB-KW"/>
</dbReference>
<dbReference type="OMA" id="PTWQSTY"/>
<dbReference type="FunCoup" id="A0A067R457">
    <property type="interactions" value="1665"/>
</dbReference>
<sequence length="339" mass="39255">MSSILLKLPELYSSYRNWVSQNPQVAGDFESTVKWLSYFIAGRINTSNVLSELVYCLSNLLVLFNDRIIHNARRLQAVGSGEKLKTWLTVIDYSEVFIEVSARRMWGEKGKWLIVIVLQIFKCAGRLLLLFYHKDNIIQSPSMPPLRRKKAREDSHVEESRIRLQSAAFTLKRSGRIVRRVTAAPPTSCRTWRPLLPPNNNAEEDGVPDQTLSGKMLIAEVLYVVKPVAHLCSMMLFGQKDWKPWLLALSADLASLQLYGTKHKERHMSRKQRLELSRRTISLLLYLLRSPFYERHSSDRLQAVLRDMSANVPLARVLCNPIAQYIPQWQDTYFYMWST</sequence>
<keyword evidence="3" id="KW-0576">Peroxisome</keyword>
<dbReference type="Pfam" id="PF08610">
    <property type="entry name" value="Pex16"/>
    <property type="match status" value="1"/>
</dbReference>
<evidence type="ECO:0000256" key="1">
    <source>
        <dbReference type="ARBA" id="ARBA00009505"/>
    </source>
</evidence>
<keyword evidence="3" id="KW-0962">Peroxisome biogenesis</keyword>
<dbReference type="AlphaFoldDB" id="A0A067R457"/>
<keyword evidence="5" id="KW-1185">Reference proteome</keyword>